<keyword evidence="1" id="KW-0812">Transmembrane</keyword>
<dbReference type="InterPro" id="IPR007404">
    <property type="entry name" value="YdjM-like"/>
</dbReference>
<proteinExistence type="predicted"/>
<feature type="transmembrane region" description="Helical" evidence="1">
    <location>
        <begin position="162"/>
        <end position="182"/>
    </location>
</feature>
<comment type="caution">
    <text evidence="2">The sequence shown here is derived from an EMBL/GenBank/DDBJ whole genome shotgun (WGS) entry which is preliminary data.</text>
</comment>
<sequence length="183" mass="21277">MGFFYSALFSHVFHIQITPVFVLLNIVLSYLPDTDVPVELLQRGRLGGREHGSHRGLTHYPILYLVTTTILYFVLGSSWAVIFFVNIFTHFLLDSFGSGWGLKWFWPVSTDQYKLLANREDNSFAWNKLIARWNTQEFNEKALKYGDDNWFRNLYFKPTPTLAFELTAFLAGLLSLYAYILLT</sequence>
<keyword evidence="1" id="KW-0472">Membrane</keyword>
<protein>
    <recommendedName>
        <fullName evidence="4">Membrane-bound metal-dependent hydrolase</fullName>
    </recommendedName>
</protein>
<dbReference type="EMBL" id="LCJD01000024">
    <property type="protein sequence ID" value="KKT69476.1"/>
    <property type="molecule type" value="Genomic_DNA"/>
</dbReference>
<reference evidence="2 3" key="1">
    <citation type="journal article" date="2015" name="Nature">
        <title>rRNA introns, odd ribosomes, and small enigmatic genomes across a large radiation of phyla.</title>
        <authorList>
            <person name="Brown C.T."/>
            <person name="Hug L.A."/>
            <person name="Thomas B.C."/>
            <person name="Sharon I."/>
            <person name="Castelle C.J."/>
            <person name="Singh A."/>
            <person name="Wilkins M.J."/>
            <person name="Williams K.H."/>
            <person name="Banfield J.F."/>
        </authorList>
    </citation>
    <scope>NUCLEOTIDE SEQUENCE [LARGE SCALE GENOMIC DNA]</scope>
</reference>
<evidence type="ECO:0008006" key="4">
    <source>
        <dbReference type="Google" id="ProtNLM"/>
    </source>
</evidence>
<keyword evidence="1" id="KW-1133">Transmembrane helix</keyword>
<feature type="transmembrane region" description="Helical" evidence="1">
    <location>
        <begin position="12"/>
        <end position="31"/>
    </location>
</feature>
<dbReference type="Pfam" id="PF04307">
    <property type="entry name" value="YdjM"/>
    <property type="match status" value="1"/>
</dbReference>
<gene>
    <name evidence="2" type="ORF">UW65_C0024G0002</name>
</gene>
<dbReference type="Proteomes" id="UP000034783">
    <property type="component" value="Unassembled WGS sequence"/>
</dbReference>
<feature type="transmembrane region" description="Helical" evidence="1">
    <location>
        <begin position="70"/>
        <end position="93"/>
    </location>
</feature>
<evidence type="ECO:0000256" key="1">
    <source>
        <dbReference type="SAM" id="Phobius"/>
    </source>
</evidence>
<organism evidence="2 3">
    <name type="scientific">candidate division WWE3 bacterium GW2011_GWB1_44_4</name>
    <dbReference type="NCBI Taxonomy" id="1619116"/>
    <lineage>
        <taxon>Bacteria</taxon>
        <taxon>Katanobacteria</taxon>
    </lineage>
</organism>
<accession>A0A0G1JCV6</accession>
<dbReference type="AlphaFoldDB" id="A0A0G1JCV6"/>
<evidence type="ECO:0000313" key="2">
    <source>
        <dbReference type="EMBL" id="KKT69476.1"/>
    </source>
</evidence>
<name>A0A0G1JCV6_UNCKA</name>
<evidence type="ECO:0000313" key="3">
    <source>
        <dbReference type="Proteomes" id="UP000034783"/>
    </source>
</evidence>